<evidence type="ECO:0000313" key="2">
    <source>
        <dbReference type="Proteomes" id="UP000053424"/>
    </source>
</evidence>
<gene>
    <name evidence="1" type="ORF">M413DRAFT_70691</name>
</gene>
<dbReference type="Proteomes" id="UP000053424">
    <property type="component" value="Unassembled WGS sequence"/>
</dbReference>
<keyword evidence="2" id="KW-1185">Reference proteome</keyword>
<dbReference type="OrthoDB" id="3067176at2759"/>
<reference evidence="2" key="2">
    <citation type="submission" date="2015-01" db="EMBL/GenBank/DDBJ databases">
        <title>Evolutionary Origins and Diversification of the Mycorrhizal Mutualists.</title>
        <authorList>
            <consortium name="DOE Joint Genome Institute"/>
            <consortium name="Mycorrhizal Genomics Consortium"/>
            <person name="Kohler A."/>
            <person name="Kuo A."/>
            <person name="Nagy L.G."/>
            <person name="Floudas D."/>
            <person name="Copeland A."/>
            <person name="Barry K.W."/>
            <person name="Cichocki N."/>
            <person name="Veneault-Fourrey C."/>
            <person name="LaButti K."/>
            <person name="Lindquist E.A."/>
            <person name="Lipzen A."/>
            <person name="Lundell T."/>
            <person name="Morin E."/>
            <person name="Murat C."/>
            <person name="Riley R."/>
            <person name="Ohm R."/>
            <person name="Sun H."/>
            <person name="Tunlid A."/>
            <person name="Henrissat B."/>
            <person name="Grigoriev I.V."/>
            <person name="Hibbett D.S."/>
            <person name="Martin F."/>
        </authorList>
    </citation>
    <scope>NUCLEOTIDE SEQUENCE [LARGE SCALE GENOMIC DNA]</scope>
    <source>
        <strain evidence="2">h7</strain>
    </source>
</reference>
<name>A0A0C3CFU3_HEBCY</name>
<accession>A0A0C3CFU3</accession>
<organism evidence="1 2">
    <name type="scientific">Hebeloma cylindrosporum</name>
    <dbReference type="NCBI Taxonomy" id="76867"/>
    <lineage>
        <taxon>Eukaryota</taxon>
        <taxon>Fungi</taxon>
        <taxon>Dikarya</taxon>
        <taxon>Basidiomycota</taxon>
        <taxon>Agaricomycotina</taxon>
        <taxon>Agaricomycetes</taxon>
        <taxon>Agaricomycetidae</taxon>
        <taxon>Agaricales</taxon>
        <taxon>Agaricineae</taxon>
        <taxon>Hymenogastraceae</taxon>
        <taxon>Hebeloma</taxon>
    </lineage>
</organism>
<dbReference type="EMBL" id="KN831778">
    <property type="protein sequence ID" value="KIM42491.1"/>
    <property type="molecule type" value="Genomic_DNA"/>
</dbReference>
<reference evidence="1 2" key="1">
    <citation type="submission" date="2014-04" db="EMBL/GenBank/DDBJ databases">
        <authorList>
            <consortium name="DOE Joint Genome Institute"/>
            <person name="Kuo A."/>
            <person name="Gay G."/>
            <person name="Dore J."/>
            <person name="Kohler A."/>
            <person name="Nagy L.G."/>
            <person name="Floudas D."/>
            <person name="Copeland A."/>
            <person name="Barry K.W."/>
            <person name="Cichocki N."/>
            <person name="Veneault-Fourrey C."/>
            <person name="LaButti K."/>
            <person name="Lindquist E.A."/>
            <person name="Lipzen A."/>
            <person name="Lundell T."/>
            <person name="Morin E."/>
            <person name="Murat C."/>
            <person name="Sun H."/>
            <person name="Tunlid A."/>
            <person name="Henrissat B."/>
            <person name="Grigoriev I.V."/>
            <person name="Hibbett D.S."/>
            <person name="Martin F."/>
            <person name="Nordberg H.P."/>
            <person name="Cantor M.N."/>
            <person name="Hua S.X."/>
        </authorList>
    </citation>
    <scope>NUCLEOTIDE SEQUENCE [LARGE SCALE GENOMIC DNA]</scope>
    <source>
        <strain evidence="2">h7</strain>
    </source>
</reference>
<protein>
    <submittedName>
        <fullName evidence="1">Uncharacterized protein</fullName>
    </submittedName>
</protein>
<proteinExistence type="predicted"/>
<dbReference type="HOGENOM" id="CLU_1012132_0_0_1"/>
<sequence length="296" mass="33627">MTAIMPYHPSASVIDFAPFTAFSDVTHNVSPLFYKLKSDDFHTYAMDNGETYHCLDQGTGIALWWTLKRLYREIIRAATAQIPRSADLPLTVPAHYHIPDYLFQEIDLAPPTILNVGYIDCINALYMYAPKQVIQAFWLDFQDVGRQAVRWIETARYRSDLLGDESSWDWNTAMRSQLDFPTRRLLTNSPIEEGQNSYPSVLITYPDPCRTDFSDASEEGSDMADDTHHFNSCTDLVLHPTLSNFAQTNPDFDVFAGQLTINTSEDPIIVEDLPALTSTTLSSFIYNIYNGRSSDY</sequence>
<evidence type="ECO:0000313" key="1">
    <source>
        <dbReference type="EMBL" id="KIM42491.1"/>
    </source>
</evidence>
<dbReference type="AlphaFoldDB" id="A0A0C3CFU3"/>